<feature type="domain" description="Isochorismatase-like" evidence="1">
    <location>
        <begin position="8"/>
        <end position="156"/>
    </location>
</feature>
<protein>
    <submittedName>
        <fullName evidence="2">Hydrolase</fullName>
    </submittedName>
</protein>
<dbReference type="CDD" id="cd01012">
    <property type="entry name" value="YcaC_related"/>
    <property type="match status" value="1"/>
</dbReference>
<dbReference type="Proteomes" id="UP001447857">
    <property type="component" value="Chromosome"/>
</dbReference>
<keyword evidence="2" id="KW-0378">Hydrolase</keyword>
<dbReference type="InterPro" id="IPR000868">
    <property type="entry name" value="Isochorismatase-like_dom"/>
</dbReference>
<accession>A0ABZ2Q4S7</accession>
<dbReference type="GO" id="GO:0016787">
    <property type="term" value="F:hydrolase activity"/>
    <property type="evidence" value="ECO:0007669"/>
    <property type="project" value="UniProtKB-KW"/>
</dbReference>
<name>A0ABZ2Q4S7_9FLAO</name>
<dbReference type="InterPro" id="IPR036380">
    <property type="entry name" value="Isochorismatase-like_sf"/>
</dbReference>
<keyword evidence="3" id="KW-1185">Reference proteome</keyword>
<dbReference type="RefSeq" id="WP_111290691.1">
    <property type="nucleotide sequence ID" value="NZ_CP147988.1"/>
</dbReference>
<evidence type="ECO:0000313" key="3">
    <source>
        <dbReference type="Proteomes" id="UP001447857"/>
    </source>
</evidence>
<evidence type="ECO:0000313" key="2">
    <source>
        <dbReference type="EMBL" id="WXK48305.1"/>
    </source>
</evidence>
<proteinExistence type="predicted"/>
<dbReference type="Pfam" id="PF00857">
    <property type="entry name" value="Isochorismatase"/>
    <property type="match status" value="1"/>
</dbReference>
<reference evidence="2 3" key="1">
    <citation type="submission" date="2024-02" db="EMBL/GenBank/DDBJ databases">
        <title>complete genome of Flavobacterium ginsenosidimutans Str. YTB16.</title>
        <authorList>
            <person name="Wang Q."/>
        </authorList>
    </citation>
    <scope>NUCLEOTIDE SEQUENCE [LARGE SCALE GENOMIC DNA]</scope>
    <source>
        <strain evidence="2 3">YTB16</strain>
    </source>
</reference>
<dbReference type="Gene3D" id="3.40.50.850">
    <property type="entry name" value="Isochorismatase-like"/>
    <property type="match status" value="1"/>
</dbReference>
<organism evidence="2 3">
    <name type="scientific">Flavobacterium ginsenosidimutans</name>
    <dbReference type="NCBI Taxonomy" id="687844"/>
    <lineage>
        <taxon>Bacteria</taxon>
        <taxon>Pseudomonadati</taxon>
        <taxon>Bacteroidota</taxon>
        <taxon>Flavobacteriia</taxon>
        <taxon>Flavobacteriales</taxon>
        <taxon>Flavobacteriaceae</taxon>
        <taxon>Flavobacterium</taxon>
    </lineage>
</organism>
<gene>
    <name evidence="2" type="ORF">V6624_14850</name>
</gene>
<dbReference type="EMBL" id="CP147988">
    <property type="protein sequence ID" value="WXK48305.1"/>
    <property type="molecule type" value="Genomic_DNA"/>
</dbReference>
<dbReference type="PANTHER" id="PTHR14119:SF3">
    <property type="entry name" value="ISOCHORISMATASE DOMAIN-CONTAINING PROTEIN 2"/>
    <property type="match status" value="1"/>
</dbReference>
<evidence type="ECO:0000259" key="1">
    <source>
        <dbReference type="Pfam" id="PF00857"/>
    </source>
</evidence>
<dbReference type="InterPro" id="IPR050993">
    <property type="entry name" value="Isochorismatase_domain"/>
</dbReference>
<dbReference type="PANTHER" id="PTHR14119">
    <property type="entry name" value="HYDROLASE"/>
    <property type="match status" value="1"/>
</dbReference>
<sequence>MLVKENTGLLLIDVQGKLARIVHNNEKLTSNLEKLIRGCQILSIPIIWAEQNPKGLGSTIPELEKLLHHQKPIEKYTFNAFDNDVFKQAIIDSGRKQWLVCGIEAHICVYQTAMGLLSNNFEVEIVADCVSSRSQESIEMALKKLESKGASLTNIEMCLYELVKDSRREFFKEILTLIK</sequence>
<dbReference type="SUPFAM" id="SSF52499">
    <property type="entry name" value="Isochorismatase-like hydrolases"/>
    <property type="match status" value="1"/>
</dbReference>